<dbReference type="SUPFAM" id="SSF52540">
    <property type="entry name" value="P-loop containing nucleoside triphosphate hydrolases"/>
    <property type="match status" value="1"/>
</dbReference>
<organism evidence="1 2">
    <name type="scientific">Aequorivita vitellina</name>
    <dbReference type="NCBI Taxonomy" id="2874475"/>
    <lineage>
        <taxon>Bacteria</taxon>
        <taxon>Pseudomonadati</taxon>
        <taxon>Bacteroidota</taxon>
        <taxon>Flavobacteriia</taxon>
        <taxon>Flavobacteriales</taxon>
        <taxon>Flavobacteriaceae</taxon>
        <taxon>Aequorivita</taxon>
    </lineage>
</organism>
<dbReference type="RefSeq" id="WP_237603565.1">
    <property type="nucleotide sequence ID" value="NZ_JAIRBA010000025.1"/>
</dbReference>
<comment type="caution">
    <text evidence="1">The sequence shown here is derived from an EMBL/GenBank/DDBJ whole genome shotgun (WGS) entry which is preliminary data.</text>
</comment>
<reference evidence="1" key="1">
    <citation type="submission" date="2021-09" db="EMBL/GenBank/DDBJ databases">
        <title>Genome of Aequorivita sp. strain F47161.</title>
        <authorList>
            <person name="Wang Y."/>
        </authorList>
    </citation>
    <scope>NUCLEOTIDE SEQUENCE</scope>
    <source>
        <strain evidence="1">F47161</strain>
    </source>
</reference>
<dbReference type="Proteomes" id="UP001139461">
    <property type="component" value="Unassembled WGS sequence"/>
</dbReference>
<evidence type="ECO:0000313" key="1">
    <source>
        <dbReference type="EMBL" id="MCG2419780.1"/>
    </source>
</evidence>
<name>A0A9X1U2E1_9FLAO</name>
<dbReference type="Gene3D" id="3.40.50.300">
    <property type="entry name" value="P-loop containing nucleotide triphosphate hydrolases"/>
    <property type="match status" value="1"/>
</dbReference>
<dbReference type="AlphaFoldDB" id="A0A9X1U2E1"/>
<dbReference type="EMBL" id="JAIRBA010000025">
    <property type="protein sequence ID" value="MCG2419780.1"/>
    <property type="molecule type" value="Genomic_DNA"/>
</dbReference>
<protein>
    <submittedName>
        <fullName evidence="1">Sulfotransferase domain-containing protein</fullName>
    </submittedName>
</protein>
<sequence length="282" mass="33269">MSKRIHITSSGPRTGTTLLTELFKSCFNIDCSCDHEAPISKSNSSFGKCNTVLTKKPSSTDKLWTILDKIKGVYVVCVIRDPRDMIVSYHGRITDEYYCGLNFWFKFLSDYEKLKDHPRFILIRYEDFTTNPDEIQKQIEQKIPFLKQKHKFSEYHLYAKPDDDTLKALKKLRPIESKGIGTWKKHLPRIKQQLIKYGDITDSLRQFEYEENPDWKKTLENISLQEFDSYKNESIERKNSNKSVLVTLFNFWCEKIHLNPDRILKSIRSITHSTKIENVEKQ</sequence>
<evidence type="ECO:0000313" key="2">
    <source>
        <dbReference type="Proteomes" id="UP001139461"/>
    </source>
</evidence>
<proteinExistence type="predicted"/>
<gene>
    <name evidence="1" type="ORF">K8089_12175</name>
</gene>
<accession>A0A9X1U2E1</accession>
<keyword evidence="2" id="KW-1185">Reference proteome</keyword>
<dbReference type="InterPro" id="IPR027417">
    <property type="entry name" value="P-loop_NTPase"/>
</dbReference>